<comment type="caution">
    <text evidence="1">The sequence shown here is derived from an EMBL/GenBank/DDBJ whole genome shotgun (WGS) entry which is preliminary data.</text>
</comment>
<proteinExistence type="predicted"/>
<protein>
    <submittedName>
        <fullName evidence="1">Uncharacterized protein</fullName>
    </submittedName>
</protein>
<dbReference type="EMBL" id="JAHQIW010007237">
    <property type="protein sequence ID" value="KAJ1373210.1"/>
    <property type="molecule type" value="Genomic_DNA"/>
</dbReference>
<gene>
    <name evidence="1" type="ORF">KIN20_038461</name>
</gene>
<keyword evidence="2" id="KW-1185">Reference proteome</keyword>
<evidence type="ECO:0000313" key="2">
    <source>
        <dbReference type="Proteomes" id="UP001196413"/>
    </source>
</evidence>
<organism evidence="1 2">
    <name type="scientific">Parelaphostrongylus tenuis</name>
    <name type="common">Meningeal worm</name>
    <dbReference type="NCBI Taxonomy" id="148309"/>
    <lineage>
        <taxon>Eukaryota</taxon>
        <taxon>Metazoa</taxon>
        <taxon>Ecdysozoa</taxon>
        <taxon>Nematoda</taxon>
        <taxon>Chromadorea</taxon>
        <taxon>Rhabditida</taxon>
        <taxon>Rhabditina</taxon>
        <taxon>Rhabditomorpha</taxon>
        <taxon>Strongyloidea</taxon>
        <taxon>Metastrongylidae</taxon>
        <taxon>Parelaphostrongylus</taxon>
    </lineage>
</organism>
<evidence type="ECO:0000313" key="1">
    <source>
        <dbReference type="EMBL" id="KAJ1373210.1"/>
    </source>
</evidence>
<sequence length="92" mass="10153">MADHSAVVCNLKQIGRVKIVGDKGVKVHLHSANSHTWHNGRFKIERIGPRSFTSFLILPDLAFSPLITSSRVLTTSSTENAITINLMQKILS</sequence>
<accession>A0AAD5RBD6</accession>
<name>A0AAD5RBD6_PARTN</name>
<reference evidence="1" key="1">
    <citation type="submission" date="2021-06" db="EMBL/GenBank/DDBJ databases">
        <title>Parelaphostrongylus tenuis whole genome reference sequence.</title>
        <authorList>
            <person name="Garwood T.J."/>
            <person name="Larsen P.A."/>
            <person name="Fountain-Jones N.M."/>
            <person name="Garbe J.R."/>
            <person name="Macchietto M.G."/>
            <person name="Kania S.A."/>
            <person name="Gerhold R.W."/>
            <person name="Richards J.E."/>
            <person name="Wolf T.M."/>
        </authorList>
    </citation>
    <scope>NUCLEOTIDE SEQUENCE</scope>
    <source>
        <strain evidence="1">MNPRO001-30</strain>
        <tissue evidence="1">Meninges</tissue>
    </source>
</reference>
<dbReference type="AlphaFoldDB" id="A0AAD5RBD6"/>
<dbReference type="Proteomes" id="UP001196413">
    <property type="component" value="Unassembled WGS sequence"/>
</dbReference>